<dbReference type="AlphaFoldDB" id="A0AAN6GXH4"/>
<feature type="region of interest" description="Disordered" evidence="1">
    <location>
        <begin position="1"/>
        <end position="32"/>
    </location>
</feature>
<proteinExistence type="predicted"/>
<protein>
    <submittedName>
        <fullName evidence="2">Uncharacterized protein</fullName>
    </submittedName>
</protein>
<feature type="compositionally biased region" description="Polar residues" evidence="1">
    <location>
        <begin position="1"/>
        <end position="14"/>
    </location>
</feature>
<name>A0AAN6GXH4_9BASI</name>
<evidence type="ECO:0000313" key="3">
    <source>
        <dbReference type="Proteomes" id="UP001176517"/>
    </source>
</evidence>
<feature type="region of interest" description="Disordered" evidence="1">
    <location>
        <begin position="573"/>
        <end position="593"/>
    </location>
</feature>
<keyword evidence="3" id="KW-1185">Reference proteome</keyword>
<gene>
    <name evidence="2" type="ORF">OC846_000205</name>
</gene>
<feature type="compositionally biased region" description="Basic and acidic residues" evidence="1">
    <location>
        <begin position="20"/>
        <end position="32"/>
    </location>
</feature>
<evidence type="ECO:0000313" key="2">
    <source>
        <dbReference type="EMBL" id="KAK0557910.1"/>
    </source>
</evidence>
<feature type="region of interest" description="Disordered" evidence="1">
    <location>
        <begin position="50"/>
        <end position="101"/>
    </location>
</feature>
<feature type="region of interest" description="Disordered" evidence="1">
    <location>
        <begin position="720"/>
        <end position="748"/>
    </location>
</feature>
<organism evidence="2 3">
    <name type="scientific">Tilletia horrida</name>
    <dbReference type="NCBI Taxonomy" id="155126"/>
    <lineage>
        <taxon>Eukaryota</taxon>
        <taxon>Fungi</taxon>
        <taxon>Dikarya</taxon>
        <taxon>Basidiomycota</taxon>
        <taxon>Ustilaginomycotina</taxon>
        <taxon>Exobasidiomycetes</taxon>
        <taxon>Tilletiales</taxon>
        <taxon>Tilletiaceae</taxon>
        <taxon>Tilletia</taxon>
    </lineage>
</organism>
<feature type="compositionally biased region" description="Low complexity" evidence="1">
    <location>
        <begin position="573"/>
        <end position="584"/>
    </location>
</feature>
<feature type="compositionally biased region" description="Polar residues" evidence="1">
    <location>
        <begin position="394"/>
        <end position="407"/>
    </location>
</feature>
<dbReference type="EMBL" id="JAPDMZ010000002">
    <property type="protein sequence ID" value="KAK0557910.1"/>
    <property type="molecule type" value="Genomic_DNA"/>
</dbReference>
<reference evidence="2" key="1">
    <citation type="journal article" date="2023" name="PhytoFront">
        <title>Draft Genome Resources of Seven Strains of Tilletia horrida, Causal Agent of Kernel Smut of Rice.</title>
        <authorList>
            <person name="Khanal S."/>
            <person name="Antony Babu S."/>
            <person name="Zhou X.G."/>
        </authorList>
    </citation>
    <scope>NUCLEOTIDE SEQUENCE</scope>
    <source>
        <strain evidence="2">TX6</strain>
    </source>
</reference>
<feature type="region of interest" description="Disordered" evidence="1">
    <location>
        <begin position="365"/>
        <end position="458"/>
    </location>
</feature>
<feature type="compositionally biased region" description="Basic and acidic residues" evidence="1">
    <location>
        <begin position="410"/>
        <end position="420"/>
    </location>
</feature>
<feature type="compositionally biased region" description="Polar residues" evidence="1">
    <location>
        <begin position="55"/>
        <end position="67"/>
    </location>
</feature>
<accession>A0AAN6GXH4</accession>
<feature type="compositionally biased region" description="Polar residues" evidence="1">
    <location>
        <begin position="435"/>
        <end position="444"/>
    </location>
</feature>
<dbReference type="Proteomes" id="UP001176517">
    <property type="component" value="Unassembled WGS sequence"/>
</dbReference>
<evidence type="ECO:0000256" key="1">
    <source>
        <dbReference type="SAM" id="MobiDB-lite"/>
    </source>
</evidence>
<comment type="caution">
    <text evidence="2">The sequence shown here is derived from an EMBL/GenBank/DDBJ whole genome shotgun (WGS) entry which is preliminary data.</text>
</comment>
<sequence>MATISTFAESTVSTLDEAAQEERAQFVQREERRKRVAKMSRWLGVVVPPELVTSPGHNQAQQTGGTFSSSSSSPNLDRPRDSIDPSPAFSSHLHGPHGVTHLSSAAGLGAALQSVSSEEVKQRMAKVAGRLIKLGSTPMGTSNSAGTSSATGTNAVRAGGRLAALDLSGASTSAGSYKQLRPPDLDLSEAQHDRLHHFGNASAPMDPNDLLTPVSRVNVLSPRERIAIVKRANKLEKVFGEAPPHGMIAVLPHNLEGPGGRRRSLHQHSNSAPVTPHGFGLSGVSSQFAHSAGDMAFQAALKDLLVSVPPSSASTRHRQHHPYAASITSSPRSMRSTYATSIASLEYLLDNDVPLLNDMMTALEEEEGSDTPGHSAPGSARQSLEGSRPATALGISTKSENVATPSASKELPDRAPEPKSPDTPGSSHRRHRSLMSPTQNNSHFEISRPESSGGADAASTIDHAELKALTPAALFRRRSESATEDPSQLSPLRTAPWDLFDGSASSAYHFGLSNVGDNLNSPGTSYEAGRASHLSASPALGVAGGSGAASPAFALSADRRASLISHLSRLSSTPSLSTLSSISPPGSPRDPISAEHDFRRQRALRAQKLGRFFGAEPSAMPSALVHGLSGGRAGAGASLMPDLFGNANSADPASAGTNHVMARSSSVGGSALGASFTGAVATGATTSSIGPHSNLVTPTRTIFPPNPVASVSSGIANHFQGGTDGPGPSAVRTRRLAPRSAGSAKPQTSFIRMLRSLEEEAMEDETLTPVELKAIRARLNAMRRRGEEGSARLLNGDIVI</sequence>